<dbReference type="InterPro" id="IPR050763">
    <property type="entry name" value="ABC_transporter_ATP-binding"/>
</dbReference>
<protein>
    <submittedName>
        <fullName evidence="8">Sulfate-transporting ATPase</fullName>
        <ecNumber evidence="8">3.6.3.25</ecNumber>
    </submittedName>
</protein>
<gene>
    <name evidence="8" type="ordered locus">Psed_6569</name>
</gene>
<keyword evidence="8" id="KW-0378">Hydrolase</keyword>
<dbReference type="PANTHER" id="PTHR42711:SF17">
    <property type="entry name" value="ABC TRANSPORTER ATP-BINDING PROTEIN"/>
    <property type="match status" value="1"/>
</dbReference>
<evidence type="ECO:0000256" key="4">
    <source>
        <dbReference type="ARBA" id="ARBA00022840"/>
    </source>
</evidence>
<keyword evidence="5" id="KW-0046">Antibiotic resistance</keyword>
<dbReference type="PANTHER" id="PTHR42711">
    <property type="entry name" value="ABC TRANSPORTER ATP-BINDING PROTEIN"/>
    <property type="match status" value="1"/>
</dbReference>
<dbReference type="GO" id="GO:0046677">
    <property type="term" value="P:response to antibiotic"/>
    <property type="evidence" value="ECO:0007669"/>
    <property type="project" value="UniProtKB-KW"/>
</dbReference>
<keyword evidence="9" id="KW-1185">Reference proteome</keyword>
<evidence type="ECO:0000259" key="7">
    <source>
        <dbReference type="PROSITE" id="PS50893"/>
    </source>
</evidence>
<dbReference type="eggNOG" id="COG1131">
    <property type="taxonomic scope" value="Bacteria"/>
</dbReference>
<proteinExistence type="predicted"/>
<dbReference type="InterPro" id="IPR027417">
    <property type="entry name" value="P-loop_NTPase"/>
</dbReference>
<evidence type="ECO:0000256" key="1">
    <source>
        <dbReference type="ARBA" id="ARBA00004202"/>
    </source>
</evidence>
<feature type="domain" description="ABC transporter" evidence="7">
    <location>
        <begin position="37"/>
        <end position="262"/>
    </location>
</feature>
<dbReference type="GO" id="GO:0005524">
    <property type="term" value="F:ATP binding"/>
    <property type="evidence" value="ECO:0007669"/>
    <property type="project" value="UniProtKB-KW"/>
</dbReference>
<dbReference type="PROSITE" id="PS50893">
    <property type="entry name" value="ABC_TRANSPORTER_2"/>
    <property type="match status" value="1"/>
</dbReference>
<dbReference type="STRING" id="675635.Psed_6569"/>
<comment type="subcellular location">
    <subcellularLocation>
        <location evidence="1">Cell membrane</location>
        <topology evidence="1">Peripheral membrane protein</topology>
    </subcellularLocation>
</comment>
<dbReference type="EMBL" id="CP002593">
    <property type="protein sequence ID" value="AEA28657.1"/>
    <property type="molecule type" value="Genomic_DNA"/>
</dbReference>
<evidence type="ECO:0000256" key="2">
    <source>
        <dbReference type="ARBA" id="ARBA00022448"/>
    </source>
</evidence>
<evidence type="ECO:0000256" key="3">
    <source>
        <dbReference type="ARBA" id="ARBA00022741"/>
    </source>
</evidence>
<dbReference type="EC" id="3.6.3.25" evidence="8"/>
<dbReference type="GO" id="GO:0016887">
    <property type="term" value="F:ATP hydrolysis activity"/>
    <property type="evidence" value="ECO:0007669"/>
    <property type="project" value="InterPro"/>
</dbReference>
<dbReference type="Gene3D" id="3.40.50.300">
    <property type="entry name" value="P-loop containing nucleotide triphosphate hydrolases"/>
    <property type="match status" value="1"/>
</dbReference>
<dbReference type="PROSITE" id="PS00211">
    <property type="entry name" value="ABC_TRANSPORTER_1"/>
    <property type="match status" value="1"/>
</dbReference>
<dbReference type="KEGG" id="pdx:Psed_6569"/>
<dbReference type="HOGENOM" id="CLU_000604_1_2_11"/>
<evidence type="ECO:0000256" key="6">
    <source>
        <dbReference type="SAM" id="MobiDB-lite"/>
    </source>
</evidence>
<sequence>MTVVTTGDGAAPGTVDGMTQTTTRQAEHTATARASAVEVRGLQVAYGDFEAVRGIDLDVRTGEVFALLGTNGAGKTTTLEVIEGFGTRCGGSVSVLGMDPATQRHALTRRMGIQLQEGGFVDELTVGETLSLWQRLSDRPDRVERLLDRFDLARRRDTPASKLSGGEKRRLDLALAVWGSPELVVLDEPTTGLDPESRRRTWDAIQELQEAGRTVLLTTHYLEEAEALADRVAIMHEGRVAVSGTLAEILATRPAGFSAVLPADAPTDLPRFAGSTEIGGGRLSVRTTELQADLTAFLGWAAGRGVRLSDLRAAPASLADIYHAVRTETGTTAARTGTDTTEVAR</sequence>
<accession>F4CWG5</accession>
<dbReference type="GO" id="GO:0005886">
    <property type="term" value="C:plasma membrane"/>
    <property type="evidence" value="ECO:0007669"/>
    <property type="project" value="UniProtKB-SubCell"/>
</dbReference>
<dbReference type="InterPro" id="IPR003439">
    <property type="entry name" value="ABC_transporter-like_ATP-bd"/>
</dbReference>
<dbReference type="InterPro" id="IPR003593">
    <property type="entry name" value="AAA+_ATPase"/>
</dbReference>
<dbReference type="Pfam" id="PF00005">
    <property type="entry name" value="ABC_tran"/>
    <property type="match status" value="1"/>
</dbReference>
<organism evidence="8 9">
    <name type="scientific">Pseudonocardia dioxanivorans (strain ATCC 55486 / DSM 44775 / JCM 13855 / CB1190)</name>
    <dbReference type="NCBI Taxonomy" id="675635"/>
    <lineage>
        <taxon>Bacteria</taxon>
        <taxon>Bacillati</taxon>
        <taxon>Actinomycetota</taxon>
        <taxon>Actinomycetes</taxon>
        <taxon>Pseudonocardiales</taxon>
        <taxon>Pseudonocardiaceae</taxon>
        <taxon>Pseudonocardia</taxon>
    </lineage>
</organism>
<keyword evidence="4" id="KW-0067">ATP-binding</keyword>
<name>F4CWG5_PSEUX</name>
<evidence type="ECO:0000313" key="9">
    <source>
        <dbReference type="Proteomes" id="UP000007809"/>
    </source>
</evidence>
<dbReference type="SMART" id="SM00382">
    <property type="entry name" value="AAA"/>
    <property type="match status" value="1"/>
</dbReference>
<reference evidence="8 9" key="1">
    <citation type="journal article" date="2011" name="J. Bacteriol.">
        <title>Genome sequence of the 1,4-dioxane-degrading Pseudonocardia dioxanivorans strain CB1190.</title>
        <authorList>
            <person name="Sales C.M."/>
            <person name="Mahendra S."/>
            <person name="Grostern A."/>
            <person name="Parales R.E."/>
            <person name="Goodwin L.A."/>
            <person name="Woyke T."/>
            <person name="Nolan M."/>
            <person name="Lapidus A."/>
            <person name="Chertkov O."/>
            <person name="Ovchinnikova G."/>
            <person name="Sczyrba A."/>
            <person name="Alvarez-Cohen L."/>
        </authorList>
    </citation>
    <scope>NUCLEOTIDE SEQUENCE [LARGE SCALE GENOMIC DNA]</scope>
    <source>
        <strain evidence="9">ATCC 55486 / DSM 44775 / JCM 13855 / CB1190</strain>
    </source>
</reference>
<feature type="region of interest" description="Disordered" evidence="6">
    <location>
        <begin position="1"/>
        <end position="22"/>
    </location>
</feature>
<evidence type="ECO:0000256" key="5">
    <source>
        <dbReference type="ARBA" id="ARBA00023251"/>
    </source>
</evidence>
<evidence type="ECO:0000313" key="8">
    <source>
        <dbReference type="EMBL" id="AEA28657.1"/>
    </source>
</evidence>
<keyword evidence="3" id="KW-0547">Nucleotide-binding</keyword>
<dbReference type="CDD" id="cd03263">
    <property type="entry name" value="ABC_subfamily_A"/>
    <property type="match status" value="1"/>
</dbReference>
<dbReference type="Proteomes" id="UP000007809">
    <property type="component" value="Chromosome"/>
</dbReference>
<dbReference type="SUPFAM" id="SSF52540">
    <property type="entry name" value="P-loop containing nucleoside triphosphate hydrolases"/>
    <property type="match status" value="1"/>
</dbReference>
<dbReference type="AlphaFoldDB" id="F4CWG5"/>
<dbReference type="InterPro" id="IPR017871">
    <property type="entry name" value="ABC_transporter-like_CS"/>
</dbReference>
<keyword evidence="2" id="KW-0813">Transport</keyword>